<name>A0AB38TXI4_BURGA</name>
<evidence type="ECO:0000313" key="3">
    <source>
        <dbReference type="Proteomes" id="UP001059745"/>
    </source>
</evidence>
<dbReference type="AlphaFoldDB" id="A0AB38TXI4"/>
<feature type="transmembrane region" description="Helical" evidence="1">
    <location>
        <begin position="58"/>
        <end position="80"/>
    </location>
</feature>
<proteinExistence type="predicted"/>
<organism evidence="2 3">
    <name type="scientific">Burkholderia gladioli</name>
    <name type="common">Pseudomonas marginata</name>
    <name type="synonym">Phytomonas marginata</name>
    <dbReference type="NCBI Taxonomy" id="28095"/>
    <lineage>
        <taxon>Bacteria</taxon>
        <taxon>Pseudomonadati</taxon>
        <taxon>Pseudomonadota</taxon>
        <taxon>Betaproteobacteria</taxon>
        <taxon>Burkholderiales</taxon>
        <taxon>Burkholderiaceae</taxon>
        <taxon>Burkholderia</taxon>
    </lineage>
</organism>
<dbReference type="EMBL" id="CP104215">
    <property type="protein sequence ID" value="UWX73218.1"/>
    <property type="molecule type" value="Genomic_DNA"/>
</dbReference>
<feature type="transmembrane region" description="Helical" evidence="1">
    <location>
        <begin position="6"/>
        <end position="25"/>
    </location>
</feature>
<keyword evidence="1" id="KW-1133">Transmembrane helix</keyword>
<protein>
    <submittedName>
        <fullName evidence="2">Uncharacterized protein</fullName>
    </submittedName>
</protein>
<keyword evidence="1" id="KW-0812">Transmembrane</keyword>
<evidence type="ECO:0000313" key="2">
    <source>
        <dbReference type="EMBL" id="UWX73218.1"/>
    </source>
</evidence>
<keyword evidence="1" id="KW-0472">Membrane</keyword>
<feature type="transmembrane region" description="Helical" evidence="1">
    <location>
        <begin position="32"/>
        <end position="52"/>
    </location>
</feature>
<dbReference type="RefSeq" id="WP_124083708.1">
    <property type="nucleotide sequence ID" value="NZ_CADEPT010000002.1"/>
</dbReference>
<evidence type="ECO:0000256" key="1">
    <source>
        <dbReference type="SAM" id="Phobius"/>
    </source>
</evidence>
<reference evidence="2" key="1">
    <citation type="submission" date="2022-09" db="EMBL/GenBank/DDBJ databases">
        <title>Genomic of Burkholderia gladioli.</title>
        <authorList>
            <person name="Wu H."/>
        </authorList>
    </citation>
    <scope>NUCLEOTIDE SEQUENCE</scope>
    <source>
        <strain evidence="2">ZN-S4</strain>
    </source>
</reference>
<gene>
    <name evidence="2" type="ORF">NYZ96_32990</name>
</gene>
<sequence>MEIGVAIIALAVLLITFLLFGRNLEDSFRAKFLYWLKSTVVMTPLLFAWFAYNEPAAFSAIGALVSFSLAAALTFGRSYLLAML</sequence>
<accession>A0AB38TXI4</accession>
<dbReference type="Proteomes" id="UP001059745">
    <property type="component" value="Chromosome 2"/>
</dbReference>